<gene>
    <name evidence="3" type="primary">Cnig_chr_I.g2365</name>
    <name evidence="3" type="ORF">B9Z55_002365</name>
</gene>
<evidence type="ECO:0000313" key="4">
    <source>
        <dbReference type="Proteomes" id="UP000230233"/>
    </source>
</evidence>
<evidence type="ECO:0000313" key="3">
    <source>
        <dbReference type="EMBL" id="PIC52139.1"/>
    </source>
</evidence>
<evidence type="ECO:0008006" key="5">
    <source>
        <dbReference type="Google" id="ProtNLM"/>
    </source>
</evidence>
<proteinExistence type="predicted"/>
<feature type="signal peptide" evidence="2">
    <location>
        <begin position="1"/>
        <end position="18"/>
    </location>
</feature>
<dbReference type="OrthoDB" id="5900253at2759"/>
<sequence length="659" mass="74282">MRISILILACLFFSLSVSDKLSEAEDEERSNECGRAFDTEGHLNDELSPWTVRLRLSLSYVSASLISKRHVITSLPALMEIKLIKERFKHYTWLTDFFKKTCNDGVMEVPIGSLKVDFQACSTNYRCPWIPEMPVKSVQYIGPCSFYTPGRHTDALILIEMEKDIPDDFYHYTPVCLPGFAMFDDRFRNPIPNYSDVVNDGDDLQVHQADHATLRPVINIISAKVNYSINSRKIRADGCDPSISNILCADLDACLNSPGAGLLKKADDRIMVVAFSEHYEDKCTVQKFLPVLYHQKKICELSGICRKTSTDLFNPNSRFPPMMLKYEFNKLSSDENEENAKTCGKPSNPDSKLESELSPWTVTIKVENASTGNTSSQIWTSATMISKRHVVVGAIALMNGKEGDWNTVRWVPDGKKVDMSKCKNNVMEIPVEYMRKTKVFMSPCIDQLQCESGLYRFVRSAVYLGVCEPDQMAFGVILLEVWGDVPPRSLPNTIPICLPEKRMPRLEKNLELHALRMDNKTGYVRSISAAQTVQCNATRKYYNKICFTRPTCLKFSSGGLLRKENGEQKLIGMMYYHSPDCKENNAVSIEVLADLFCVYAGICKVTTKEQPKQEKLVQLPEGQDGTAAPSSSIYLYSGVLILLAIFILLAILCLINQCM</sequence>
<keyword evidence="1" id="KW-1133">Transmembrane helix</keyword>
<keyword evidence="4" id="KW-1185">Reference proteome</keyword>
<organism evidence="3 4">
    <name type="scientific">Caenorhabditis nigoni</name>
    <dbReference type="NCBI Taxonomy" id="1611254"/>
    <lineage>
        <taxon>Eukaryota</taxon>
        <taxon>Metazoa</taxon>
        <taxon>Ecdysozoa</taxon>
        <taxon>Nematoda</taxon>
        <taxon>Chromadorea</taxon>
        <taxon>Rhabditida</taxon>
        <taxon>Rhabditina</taxon>
        <taxon>Rhabditomorpha</taxon>
        <taxon>Rhabditoidea</taxon>
        <taxon>Rhabditidae</taxon>
        <taxon>Peloderinae</taxon>
        <taxon>Caenorhabditis</taxon>
    </lineage>
</organism>
<feature type="transmembrane region" description="Helical" evidence="1">
    <location>
        <begin position="633"/>
        <end position="655"/>
    </location>
</feature>
<accession>A0A2G5VK26</accession>
<evidence type="ECO:0000256" key="2">
    <source>
        <dbReference type="SAM" id="SignalP"/>
    </source>
</evidence>
<dbReference type="InterPro" id="IPR005514">
    <property type="entry name" value="DUF316"/>
</dbReference>
<dbReference type="PANTHER" id="PTHR34005:SF1">
    <property type="entry name" value="PROTEIN CBG15054"/>
    <property type="match status" value="1"/>
</dbReference>
<keyword evidence="1" id="KW-0812">Transmembrane</keyword>
<keyword evidence="2" id="KW-0732">Signal</keyword>
<dbReference type="EMBL" id="PDUG01000001">
    <property type="protein sequence ID" value="PIC52139.1"/>
    <property type="molecule type" value="Genomic_DNA"/>
</dbReference>
<feature type="chain" id="PRO_5013821698" description="Peptidase S1 domain-containing protein" evidence="2">
    <location>
        <begin position="19"/>
        <end position="659"/>
    </location>
</feature>
<dbReference type="Proteomes" id="UP000230233">
    <property type="component" value="Chromosome I"/>
</dbReference>
<comment type="caution">
    <text evidence="3">The sequence shown here is derived from an EMBL/GenBank/DDBJ whole genome shotgun (WGS) entry which is preliminary data.</text>
</comment>
<dbReference type="PANTHER" id="PTHR34005">
    <property type="entry name" value="PROTEIN CBG15054-RELATED"/>
    <property type="match status" value="1"/>
</dbReference>
<dbReference type="AlphaFoldDB" id="A0A2G5VK26"/>
<reference evidence="4" key="1">
    <citation type="submission" date="2017-10" db="EMBL/GenBank/DDBJ databases">
        <title>Rapid genome shrinkage in a self-fertile nematode reveals novel sperm competition proteins.</title>
        <authorList>
            <person name="Yin D."/>
            <person name="Schwarz E.M."/>
            <person name="Thomas C.G."/>
            <person name="Felde R.L."/>
            <person name="Korf I.F."/>
            <person name="Cutter A.D."/>
            <person name="Schartner C.M."/>
            <person name="Ralston E.J."/>
            <person name="Meyer B.J."/>
            <person name="Haag E.S."/>
        </authorList>
    </citation>
    <scope>NUCLEOTIDE SEQUENCE [LARGE SCALE GENOMIC DNA]</scope>
    <source>
        <strain evidence="4">JU1422</strain>
    </source>
</reference>
<evidence type="ECO:0000256" key="1">
    <source>
        <dbReference type="SAM" id="Phobius"/>
    </source>
</evidence>
<dbReference type="STRING" id="1611254.A0A2G5VK26"/>
<name>A0A2G5VK26_9PELO</name>
<keyword evidence="1" id="KW-0472">Membrane</keyword>
<dbReference type="Pfam" id="PF03761">
    <property type="entry name" value="DUF316"/>
    <property type="match status" value="3"/>
</dbReference>
<protein>
    <recommendedName>
        <fullName evidence="5">Peptidase S1 domain-containing protein</fullName>
    </recommendedName>
</protein>